<dbReference type="InterPro" id="IPR015943">
    <property type="entry name" value="WD40/YVTN_repeat-like_dom_sf"/>
</dbReference>
<evidence type="ECO:0008006" key="5">
    <source>
        <dbReference type="Google" id="ProtNLM"/>
    </source>
</evidence>
<feature type="compositionally biased region" description="Polar residues" evidence="2">
    <location>
        <begin position="15"/>
        <end position="31"/>
    </location>
</feature>
<dbReference type="InterPro" id="IPR036322">
    <property type="entry name" value="WD40_repeat_dom_sf"/>
</dbReference>
<feature type="compositionally biased region" description="Pro residues" evidence="2">
    <location>
        <begin position="917"/>
        <end position="963"/>
    </location>
</feature>
<keyword evidence="4" id="KW-1185">Reference proteome</keyword>
<dbReference type="PROSITE" id="PS50294">
    <property type="entry name" value="WD_REPEATS_REGION"/>
    <property type="match status" value="2"/>
</dbReference>
<dbReference type="SUPFAM" id="SSF50978">
    <property type="entry name" value="WD40 repeat-like"/>
    <property type="match status" value="2"/>
</dbReference>
<feature type="region of interest" description="Disordered" evidence="2">
    <location>
        <begin position="1"/>
        <end position="32"/>
    </location>
</feature>
<proteinExistence type="predicted"/>
<accession>A0AAW2AG78</accession>
<dbReference type="PANTHER" id="PTHR45532:SF1">
    <property type="entry name" value="WD REPEAT-CONTAINING PROTEIN 97"/>
    <property type="match status" value="1"/>
</dbReference>
<feature type="repeat" description="WD" evidence="1">
    <location>
        <begin position="266"/>
        <end position="307"/>
    </location>
</feature>
<feature type="repeat" description="WD" evidence="1">
    <location>
        <begin position="624"/>
        <end position="659"/>
    </location>
</feature>
<dbReference type="EMBL" id="JAWDJR010000007">
    <property type="protein sequence ID" value="KAK9971843.1"/>
    <property type="molecule type" value="Genomic_DNA"/>
</dbReference>
<feature type="compositionally biased region" description="Pro residues" evidence="2">
    <location>
        <begin position="870"/>
        <end position="894"/>
    </location>
</feature>
<feature type="compositionally biased region" description="Basic and acidic residues" evidence="2">
    <location>
        <begin position="1"/>
        <end position="13"/>
    </location>
</feature>
<dbReference type="Proteomes" id="UP001479290">
    <property type="component" value="Unassembled WGS sequence"/>
</dbReference>
<dbReference type="SMART" id="SM00320">
    <property type="entry name" value="WD40"/>
    <property type="match status" value="6"/>
</dbReference>
<dbReference type="PRINTS" id="PR01217">
    <property type="entry name" value="PRICHEXTENSN"/>
</dbReference>
<evidence type="ECO:0000313" key="4">
    <source>
        <dbReference type="Proteomes" id="UP001479290"/>
    </source>
</evidence>
<gene>
    <name evidence="3" type="ORF">ABG768_025190</name>
</gene>
<evidence type="ECO:0000256" key="2">
    <source>
        <dbReference type="SAM" id="MobiDB-lite"/>
    </source>
</evidence>
<organism evidence="3 4">
    <name type="scientific">Culter alburnus</name>
    <name type="common">Topmouth culter</name>
    <dbReference type="NCBI Taxonomy" id="194366"/>
    <lineage>
        <taxon>Eukaryota</taxon>
        <taxon>Metazoa</taxon>
        <taxon>Chordata</taxon>
        <taxon>Craniata</taxon>
        <taxon>Vertebrata</taxon>
        <taxon>Euteleostomi</taxon>
        <taxon>Actinopterygii</taxon>
        <taxon>Neopterygii</taxon>
        <taxon>Teleostei</taxon>
        <taxon>Ostariophysi</taxon>
        <taxon>Cypriniformes</taxon>
        <taxon>Xenocyprididae</taxon>
        <taxon>Xenocypridinae</taxon>
        <taxon>Culter</taxon>
    </lineage>
</organism>
<feature type="compositionally biased region" description="Low complexity" evidence="2">
    <location>
        <begin position="835"/>
        <end position="847"/>
    </location>
</feature>
<dbReference type="PROSITE" id="PS50082">
    <property type="entry name" value="WD_REPEATS_2"/>
    <property type="match status" value="3"/>
</dbReference>
<feature type="repeat" description="WD" evidence="1">
    <location>
        <begin position="531"/>
        <end position="564"/>
    </location>
</feature>
<protein>
    <recommendedName>
        <fullName evidence="5">WD repeat-containing protein 97</fullName>
    </recommendedName>
</protein>
<dbReference type="Gene3D" id="2.130.10.10">
    <property type="entry name" value="YVTN repeat-like/Quinoprotein amine dehydrogenase"/>
    <property type="match status" value="3"/>
</dbReference>
<dbReference type="Pfam" id="PF00400">
    <property type="entry name" value="WD40"/>
    <property type="match status" value="4"/>
</dbReference>
<sequence>MVKDKTKNLRVECVKSSSPGRGNGEESSQMWKESVDKMNHGNVLTHGLRHVLHLSCKDPVCHMTCGEGAAGFASLHCSGHVRFYYPNGHLKDLSFRQSLTIHYAGLTSTHLPGRLVGWGPGAILTVLDAELNPLVHAVEPMDVRVCKILEHSNELVTAGMGNVCVWCLTHLICRKRVVEGLGRHVVFTHLALVPSRTQQGLRALAAYGQAVVVVDLTKGCIVDHKKNLHSREITGMVYCPLRDIVVTASDMTIRVWGLDWELQMAFVGHTALVTSLVLCPVSGLLLSSSLDGTLRCWRPEVGDQVQSVSIPMGCSPPLFLGGPDSAGTFFSYSTNSVDFWTFNCLYNLHCRLDGFLEGPVRQILTPLSPPSFQPCVVCIHGNSNITVVEAETGAVLTRFQANGRVRCADYCVPKERLLVLTEDGVVSIASTLTSPVTILDEWHGIEHWDWPGGQVEANIGMVCCMVLYSDVIDTPSGQEEWRSLQTQRAQKPKKIKLLHDAKNRFLIILGHCGGYVSVLNMLSGKVQFRTSAHNNQNISSMQAHPNSGYLLTAGEDKALLVWRVFPCAQQCLSLHFSLLCDLPPILLALMGTQLTLALQDPENDTYSMVQYSLESQSRSDQQPNEEHHNKITGLCACYQLSVFASSSQDGTVRIWDMENRLLRILELNAEPECLAYCEGGDLLLGITGDLYRIPHTQLLPPDCRTQKCDPDSELPKSWIPIMSHKCRTESCHVAKKDGPERLDKIKDSDFGALVARHKDLESLQKGEVECRRRQPATIQTKQEAFNNYLRLIYRQPPDMRHIELDEVQLLYTKEEDKKGREEADIHLITIIETPSTKKSPLPPTTAAKKLREKIYPPPKPLPPIDRRTPPLTPPFESVPPSPPLAPLTPVPPSPIIETPSTQKSPLPPTPTADKLIYPPPKTLPPIKRPTPPPTPPSESAPPSPPPAPPFPPKQPTSLPPPPSSSYLPEFLLQFVDEQWFQKMFPDLSCVSSSFGPKEFCMHLLDFMMFCSMAQKNSIVNALLMLIQQEVLDKESLSKGLLVCLQNCINENMTREEQHFASELLNLMVYLSPDSFDTIVELLAMLADKQVDLKALVLCILQRLGVEEAELWLCPELDSWDSLREHQHNQHCILRDMASHWLLTWTRKYRVHKGSVFLRSEGVQSVFTPVEVLQYFCSMQRGKQPRPPPPPPEGRKDTVIVPSGLTRLKPIQRLGETYSMSRIREPQGRLLPPLPYRPVLMGFTRFLSLPMAHVTLSPFPFSLDFQNFKRTSPHRYFFLERSYVEYYR</sequence>
<dbReference type="InterPro" id="IPR001680">
    <property type="entry name" value="WD40_rpt"/>
</dbReference>
<name>A0AAW2AG78_CULAL</name>
<evidence type="ECO:0000313" key="3">
    <source>
        <dbReference type="EMBL" id="KAK9971843.1"/>
    </source>
</evidence>
<evidence type="ECO:0000256" key="1">
    <source>
        <dbReference type="PROSITE-ProRule" id="PRU00221"/>
    </source>
</evidence>
<feature type="region of interest" description="Disordered" evidence="2">
    <location>
        <begin position="835"/>
        <end position="963"/>
    </location>
</feature>
<dbReference type="PANTHER" id="PTHR45532">
    <property type="entry name" value="WD REPEAT-CONTAINING PROTEIN 97"/>
    <property type="match status" value="1"/>
</dbReference>
<comment type="caution">
    <text evidence="3">The sequence shown here is derived from an EMBL/GenBank/DDBJ whole genome shotgun (WGS) entry which is preliminary data.</text>
</comment>
<keyword evidence="1" id="KW-0853">WD repeat</keyword>
<reference evidence="3 4" key="1">
    <citation type="submission" date="2024-05" db="EMBL/GenBank/DDBJ databases">
        <title>A high-quality chromosomal-level genome assembly of Topmouth culter (Culter alburnus).</title>
        <authorList>
            <person name="Zhao H."/>
        </authorList>
    </citation>
    <scope>NUCLEOTIDE SEQUENCE [LARGE SCALE GENOMIC DNA]</scope>
    <source>
        <strain evidence="3">CATC2023</strain>
        <tissue evidence="3">Muscle</tissue>
    </source>
</reference>